<organism evidence="3 5">
    <name type="scientific">Pseudoalteromonas citrea</name>
    <dbReference type="NCBI Taxonomy" id="43655"/>
    <lineage>
        <taxon>Bacteria</taxon>
        <taxon>Pseudomonadati</taxon>
        <taxon>Pseudomonadota</taxon>
        <taxon>Gammaproteobacteria</taxon>
        <taxon>Alteromonadales</taxon>
        <taxon>Pseudoalteromonadaceae</taxon>
        <taxon>Pseudoalteromonas</taxon>
    </lineage>
</organism>
<dbReference type="OrthoDB" id="6288812at2"/>
<feature type="transmembrane region" description="Helical" evidence="1">
    <location>
        <begin position="150"/>
        <end position="171"/>
    </location>
</feature>
<evidence type="ECO:0000313" key="5">
    <source>
        <dbReference type="Proteomes" id="UP000307706"/>
    </source>
</evidence>
<accession>A0A5S3XPJ6</accession>
<keyword evidence="1" id="KW-1133">Transmembrane helix</keyword>
<dbReference type="AlphaFoldDB" id="A0A5S3XPJ6"/>
<name>A0A5S3XPJ6_9GAMM</name>
<feature type="transmembrane region" description="Helical" evidence="1">
    <location>
        <begin position="84"/>
        <end position="109"/>
    </location>
</feature>
<evidence type="ECO:0000313" key="3">
    <source>
        <dbReference type="EMBL" id="TMP58085.1"/>
    </source>
</evidence>
<keyword evidence="1" id="KW-0812">Transmembrane</keyword>
<reference evidence="4 5" key="2">
    <citation type="submission" date="2019-06" db="EMBL/GenBank/DDBJ databases">
        <title>Co-occurence of chitin degradation, pigmentation and bioactivity in marine Pseudoalteromonas.</title>
        <authorList>
            <person name="Sonnenschein E.C."/>
            <person name="Bech P.K."/>
        </authorList>
    </citation>
    <scope>NUCLEOTIDE SEQUENCE [LARGE SCALE GENOMIC DNA]</scope>
    <source>
        <strain evidence="5">S2231</strain>
        <strain evidence="2 4">S2233</strain>
    </source>
</reference>
<reference evidence="3" key="3">
    <citation type="submission" date="2019-09" db="EMBL/GenBank/DDBJ databases">
        <title>Co-occurence of chitin degradation, pigmentation and bioactivity in marine Pseudoalteromonas.</title>
        <authorList>
            <person name="Sonnenschein E.C."/>
            <person name="Bech P.K."/>
        </authorList>
    </citation>
    <scope>NUCLEOTIDE SEQUENCE</scope>
    <source>
        <strain evidence="3">S2231</strain>
    </source>
</reference>
<proteinExistence type="predicted"/>
<sequence>MNRLTMNTHNVLCWDARFFMIAGVFMLINTVMLWARFYLDHQLSILWPAIPAVIGLAAGVFGLFKLYTPAVNNAPFMAKSGVSFAFLACFSLGSAAIWLFGMSLLYGAVPQPTPQWFTLLIVIFMVAVVLAFLCYAIAFLRCEAQRKIGYLLSVPVAMWALMLVVCSIKGMEAGLSLDYYTNAVISVAFLALGFSLRK</sequence>
<gene>
    <name evidence="3" type="ORF">CWB96_12445</name>
    <name evidence="2" type="ORF">CWB97_00490</name>
</gene>
<feature type="transmembrane region" description="Helical" evidence="1">
    <location>
        <begin position="45"/>
        <end position="64"/>
    </location>
</feature>
<dbReference type="EMBL" id="PNCK01000004">
    <property type="protein sequence ID" value="TMP47154.1"/>
    <property type="molecule type" value="Genomic_DNA"/>
</dbReference>
<evidence type="ECO:0000313" key="2">
    <source>
        <dbReference type="EMBL" id="TMP47154.1"/>
    </source>
</evidence>
<reference evidence="4 5" key="1">
    <citation type="submission" date="2017-12" db="EMBL/GenBank/DDBJ databases">
        <authorList>
            <person name="Paulsen S."/>
            <person name="Gram L.K."/>
        </authorList>
    </citation>
    <scope>NUCLEOTIDE SEQUENCE [LARGE SCALE GENOMIC DNA]</scope>
    <source>
        <strain evidence="3 5">S2231</strain>
        <strain evidence="2 4">S2233</strain>
    </source>
</reference>
<dbReference type="Proteomes" id="UP000305730">
    <property type="component" value="Unassembled WGS sequence"/>
</dbReference>
<keyword evidence="4" id="KW-1185">Reference proteome</keyword>
<protein>
    <submittedName>
        <fullName evidence="3">Uncharacterized protein</fullName>
    </submittedName>
</protein>
<feature type="transmembrane region" description="Helical" evidence="1">
    <location>
        <begin position="12"/>
        <end position="39"/>
    </location>
</feature>
<evidence type="ECO:0000313" key="4">
    <source>
        <dbReference type="Proteomes" id="UP000305730"/>
    </source>
</evidence>
<evidence type="ECO:0000256" key="1">
    <source>
        <dbReference type="SAM" id="Phobius"/>
    </source>
</evidence>
<feature type="transmembrane region" description="Helical" evidence="1">
    <location>
        <begin position="115"/>
        <end position="138"/>
    </location>
</feature>
<dbReference type="EMBL" id="PNCL01000060">
    <property type="protein sequence ID" value="TMP58085.1"/>
    <property type="molecule type" value="Genomic_DNA"/>
</dbReference>
<dbReference type="Proteomes" id="UP000307706">
    <property type="component" value="Unassembled WGS sequence"/>
</dbReference>
<comment type="caution">
    <text evidence="3">The sequence shown here is derived from an EMBL/GenBank/DDBJ whole genome shotgun (WGS) entry which is preliminary data.</text>
</comment>
<feature type="transmembrane region" description="Helical" evidence="1">
    <location>
        <begin position="177"/>
        <end position="196"/>
    </location>
</feature>
<keyword evidence="1" id="KW-0472">Membrane</keyword>
<dbReference type="RefSeq" id="WP_138594166.1">
    <property type="nucleotide sequence ID" value="NZ_PNCK01000004.1"/>
</dbReference>